<dbReference type="PANTHER" id="PTHR10334">
    <property type="entry name" value="CYSTEINE-RICH SECRETORY PROTEIN-RELATED"/>
    <property type="match status" value="1"/>
</dbReference>
<accession>A0ABQ7J6I3</accession>
<dbReference type="PRINTS" id="PR00837">
    <property type="entry name" value="V5TPXLIKE"/>
</dbReference>
<dbReference type="SUPFAM" id="SSF55797">
    <property type="entry name" value="PR-1-like"/>
    <property type="match status" value="1"/>
</dbReference>
<dbReference type="Proteomes" id="UP000823046">
    <property type="component" value="Unassembled WGS sequence"/>
</dbReference>
<protein>
    <submittedName>
        <fullName evidence="3">SCP family extracellular subfamily protein</fullName>
    </submittedName>
</protein>
<dbReference type="CDD" id="cd05380">
    <property type="entry name" value="CAP_euk"/>
    <property type="match status" value="1"/>
</dbReference>
<proteinExistence type="predicted"/>
<gene>
    <name evidence="3" type="ORF">IE077_000019</name>
</gene>
<dbReference type="SMART" id="SM00198">
    <property type="entry name" value="SCP"/>
    <property type="match status" value="1"/>
</dbReference>
<name>A0ABQ7J6I3_9APIC</name>
<evidence type="ECO:0000313" key="4">
    <source>
        <dbReference type="Proteomes" id="UP000823046"/>
    </source>
</evidence>
<keyword evidence="4" id="KW-1185">Reference proteome</keyword>
<evidence type="ECO:0000256" key="1">
    <source>
        <dbReference type="SAM" id="Coils"/>
    </source>
</evidence>
<feature type="coiled-coil region" evidence="1">
    <location>
        <begin position="357"/>
        <end position="387"/>
    </location>
</feature>
<dbReference type="InterPro" id="IPR001283">
    <property type="entry name" value="CRISP-related"/>
</dbReference>
<dbReference type="EMBL" id="JADAQX010000679">
    <property type="protein sequence ID" value="KAF8819598.1"/>
    <property type="molecule type" value="Genomic_DNA"/>
</dbReference>
<dbReference type="InterPro" id="IPR014044">
    <property type="entry name" value="CAP_dom"/>
</dbReference>
<evidence type="ECO:0000259" key="2">
    <source>
        <dbReference type="SMART" id="SM00198"/>
    </source>
</evidence>
<keyword evidence="1" id="KW-0175">Coiled coil</keyword>
<reference evidence="3 4" key="1">
    <citation type="journal article" date="2020" name="bioRxiv">
        <title>Metabolic contributions of an alphaproteobacterial endosymbiont in the apicomplexan Cardiosporidium cionae.</title>
        <authorList>
            <person name="Hunter E.S."/>
            <person name="Paight C.J."/>
            <person name="Lane C.E."/>
        </authorList>
    </citation>
    <scope>NUCLEOTIDE SEQUENCE [LARGE SCALE GENOMIC DNA]</scope>
    <source>
        <strain evidence="3">ESH_2018</strain>
    </source>
</reference>
<feature type="domain" description="SCP" evidence="2">
    <location>
        <begin position="9"/>
        <end position="179"/>
    </location>
</feature>
<sequence>MDYGKSGNTHRQRILDMHNMLRSYEAGNAWGGGAIYMLRLVYDMSLEKYAKNYASKLCVTGHWGHSKRSPPNRVAPGENLYVNTIDYSNEEKTAFDPSIVVKKWWDERKYFDWNARDPAAKAAKMGQMIGHYTQVVRAEASAVGCWIVTGCQCKGSRPCTKENNPPYWSTYMACHYDFGNQGWFPYWPVAIPSKIPKSISPDRRRRCGNCPRGYGVCGTTAGYLNPKRDAYLCSGFWDKSKPLPAPNLLSLSINNRRRAGGVPSWSYVIRHCESNNGCPRGRSGNSRCWSYNNGILPAKEPSILFQQCLCDKFSSAAGVWFQRDTCSILNSLNAEPLRKYGVFSTISMKDVSQNKTATNSTSNSDEIKQKLEEIERTQSKLHREKNETEIIVPPEALIETRPLTFDVDQLLWEAPYVDIKKMPYRMEPTMLRQRMPHEKNTHDSTESLLYESTGLTDKGAYELLFELQNKNSSPEPFHAMLQKDLLVQPHTQSEFETAIPTQFSTTRTQNKENKRIEQRLTNYPDQRNPRFKRLKQIVMNGSPFFGENVASKQEISYSAHQNAEPKVHNTTLDIPGTTHVSSEEDQFPPELEIDQDLTNDYPQIPLLAPVGNLKPSNVKNLGEKIFSTNPKQKLGSIGAPFIQLLHKKSENEDFDY</sequence>
<comment type="caution">
    <text evidence="3">The sequence shown here is derived from an EMBL/GenBank/DDBJ whole genome shotgun (WGS) entry which is preliminary data.</text>
</comment>
<organism evidence="3 4">
    <name type="scientific">Cardiosporidium cionae</name>
    <dbReference type="NCBI Taxonomy" id="476202"/>
    <lineage>
        <taxon>Eukaryota</taxon>
        <taxon>Sar</taxon>
        <taxon>Alveolata</taxon>
        <taxon>Apicomplexa</taxon>
        <taxon>Aconoidasida</taxon>
        <taxon>Nephromycida</taxon>
        <taxon>Cardiosporidium</taxon>
    </lineage>
</organism>
<dbReference type="Gene3D" id="3.40.33.10">
    <property type="entry name" value="CAP"/>
    <property type="match status" value="1"/>
</dbReference>
<dbReference type="Pfam" id="PF00188">
    <property type="entry name" value="CAP"/>
    <property type="match status" value="1"/>
</dbReference>
<evidence type="ECO:0000313" key="3">
    <source>
        <dbReference type="EMBL" id="KAF8819598.1"/>
    </source>
</evidence>
<dbReference type="InterPro" id="IPR035940">
    <property type="entry name" value="CAP_sf"/>
</dbReference>